<reference evidence="2 3" key="1">
    <citation type="submission" date="2016-01" db="EMBL/GenBank/DDBJ databases">
        <title>Genome sequence of the acidophilic iron oxidising Ferrovum strain Z-31.</title>
        <authorList>
            <person name="Poehlein A."/>
            <person name="Ullrich S.R."/>
            <person name="Schloemann M."/>
            <person name="Muehling M."/>
            <person name="Daniel R."/>
        </authorList>
    </citation>
    <scope>NUCLEOTIDE SEQUENCE [LARGE SCALE GENOMIC DNA]</scope>
    <source>
        <strain evidence="2 3">Z-31</strain>
    </source>
</reference>
<feature type="transmembrane region" description="Helical" evidence="1">
    <location>
        <begin position="535"/>
        <end position="553"/>
    </location>
</feature>
<dbReference type="PROSITE" id="PS00087">
    <property type="entry name" value="SOD_CU_ZN_1"/>
    <property type="match status" value="1"/>
</dbReference>
<dbReference type="PRINTS" id="PR00702">
    <property type="entry name" value="ACRIFLAVINRP"/>
</dbReference>
<keyword evidence="1" id="KW-0812">Transmembrane</keyword>
<feature type="transmembrane region" description="Helical" evidence="1">
    <location>
        <begin position="982"/>
        <end position="1001"/>
    </location>
</feature>
<dbReference type="SUPFAM" id="SSF82866">
    <property type="entry name" value="Multidrug efflux transporter AcrB transmembrane domain"/>
    <property type="match status" value="2"/>
</dbReference>
<feature type="transmembrane region" description="Helical" evidence="1">
    <location>
        <begin position="931"/>
        <end position="957"/>
    </location>
</feature>
<dbReference type="GO" id="GO:0042910">
    <property type="term" value="F:xenobiotic transmembrane transporter activity"/>
    <property type="evidence" value="ECO:0007669"/>
    <property type="project" value="TreeGrafter"/>
</dbReference>
<dbReference type="Gene3D" id="3.30.70.1440">
    <property type="entry name" value="Multidrug efflux transporter AcrB pore domain"/>
    <property type="match status" value="1"/>
</dbReference>
<dbReference type="PANTHER" id="PTHR32063">
    <property type="match status" value="1"/>
</dbReference>
<dbReference type="InterPro" id="IPR027463">
    <property type="entry name" value="AcrB_DN_DC_subdom"/>
</dbReference>
<organism evidence="2 3">
    <name type="scientific">Ferrovum myxofaciens</name>
    <dbReference type="NCBI Taxonomy" id="416213"/>
    <lineage>
        <taxon>Bacteria</taxon>
        <taxon>Pseudomonadati</taxon>
        <taxon>Pseudomonadota</taxon>
        <taxon>Betaproteobacteria</taxon>
        <taxon>Ferrovales</taxon>
        <taxon>Ferrovaceae</taxon>
        <taxon>Ferrovum</taxon>
    </lineage>
</organism>
<evidence type="ECO:0000313" key="2">
    <source>
        <dbReference type="EMBL" id="KXW58091.1"/>
    </source>
</evidence>
<dbReference type="RefSeq" id="WP_062188078.1">
    <property type="nucleotide sequence ID" value="NZ_LRRD01000025.1"/>
</dbReference>
<feature type="transmembrane region" description="Helical" evidence="1">
    <location>
        <begin position="360"/>
        <end position="380"/>
    </location>
</feature>
<dbReference type="GO" id="GO:0005886">
    <property type="term" value="C:plasma membrane"/>
    <property type="evidence" value="ECO:0007669"/>
    <property type="project" value="TreeGrafter"/>
</dbReference>
<feature type="transmembrane region" description="Helical" evidence="1">
    <location>
        <begin position="458"/>
        <end position="477"/>
    </location>
</feature>
<protein>
    <submittedName>
        <fullName evidence="2">Nickel and cobalt resistance protein CnrA</fullName>
    </submittedName>
</protein>
<keyword evidence="1" id="KW-0472">Membrane</keyword>
<feature type="transmembrane region" description="Helical" evidence="1">
    <location>
        <begin position="907"/>
        <end position="925"/>
    </location>
</feature>
<dbReference type="Gene3D" id="3.30.2090.10">
    <property type="entry name" value="Multidrug efflux transporter AcrB TolC docking domain, DN and DC subdomains"/>
    <property type="match status" value="2"/>
</dbReference>
<accession>A0A149VXX9</accession>
<evidence type="ECO:0000256" key="1">
    <source>
        <dbReference type="SAM" id="Phobius"/>
    </source>
</evidence>
<dbReference type="SUPFAM" id="SSF82714">
    <property type="entry name" value="Multidrug efflux transporter AcrB TolC docking domain, DN and DC subdomains"/>
    <property type="match status" value="2"/>
</dbReference>
<dbReference type="SUPFAM" id="SSF82693">
    <property type="entry name" value="Multidrug efflux transporter AcrB pore domain, PN1, PN2, PC1 and PC2 subdomains"/>
    <property type="match status" value="2"/>
</dbReference>
<dbReference type="AlphaFoldDB" id="A0A149VXX9"/>
<gene>
    <name evidence="2" type="primary">cnrA</name>
    <name evidence="2" type="ORF">FEMY_13870</name>
</gene>
<dbReference type="Proteomes" id="UP000075653">
    <property type="component" value="Unassembled WGS sequence"/>
</dbReference>
<feature type="transmembrane region" description="Helical" evidence="1">
    <location>
        <begin position="334"/>
        <end position="353"/>
    </location>
</feature>
<evidence type="ECO:0000313" key="3">
    <source>
        <dbReference type="Proteomes" id="UP000075653"/>
    </source>
</evidence>
<comment type="caution">
    <text evidence="2">The sequence shown here is derived from an EMBL/GenBank/DDBJ whole genome shotgun (WGS) entry which is preliminary data.</text>
</comment>
<dbReference type="EMBL" id="LRRD01000025">
    <property type="protein sequence ID" value="KXW58091.1"/>
    <property type="molecule type" value="Genomic_DNA"/>
</dbReference>
<dbReference type="STRING" id="1789004.FEMY_13870"/>
<dbReference type="PANTHER" id="PTHR32063:SF8">
    <property type="entry name" value="CATION EFFLUX PROTEIN"/>
    <property type="match status" value="1"/>
</dbReference>
<feature type="transmembrane region" description="Helical" evidence="1">
    <location>
        <begin position="1013"/>
        <end position="1036"/>
    </location>
</feature>
<name>A0A149VXX9_9PROT</name>
<dbReference type="Pfam" id="PF00873">
    <property type="entry name" value="ACR_tran"/>
    <property type="match status" value="1"/>
</dbReference>
<keyword evidence="1" id="KW-1133">Transmembrane helix</keyword>
<dbReference type="Gene3D" id="3.30.70.1430">
    <property type="entry name" value="Multidrug efflux transporter AcrB pore domain"/>
    <property type="match status" value="2"/>
</dbReference>
<dbReference type="InterPro" id="IPR018152">
    <property type="entry name" value="SOD_Cu/Zn_BS"/>
</dbReference>
<proteinExistence type="predicted"/>
<keyword evidence="3" id="KW-1185">Reference proteome</keyword>
<dbReference type="Gene3D" id="1.20.1640.10">
    <property type="entry name" value="Multidrug efflux transporter AcrB transmembrane domain"/>
    <property type="match status" value="2"/>
</dbReference>
<dbReference type="Gene3D" id="3.30.70.1320">
    <property type="entry name" value="Multidrug efflux transporter AcrB pore domain like"/>
    <property type="match status" value="1"/>
</dbReference>
<sequence>MWIVRLALQRPHTFLVMALLIVLLGVFSIRRTPTDILPNINIPVVSVVWNYSGMPPQDMADHITSFTERVATTTVNDIEHIESQSLNGIAVVKYFFQPRVNEDLAVAQITAISQTLLRQMPPGMTPPFILAYNASSVPVIQLALDSSRLTEGQLFDFGNNFIRTQLATVAGASLPYPYGGQMRQVQVDLEPAALRTYGLSANDVTRALATQNLIVPAGTEKIAHWEYVVKLNASFPDIDQLNGIPLRTPSGALIHIRDVAHVYDGALPQTNVVRVDGHRAVLMSVLKTGSASTLTIIDSIKGLMPQVRADMPPGMHIHTTGDQSLFVTAAIDGVVREGLIAAALTGLMILLFLGSWRSTLIITVSIPLSVLVSLIVLSWLGETINIMTLGGLALAVGILVDDATVAIENINWHLEQGKDTETAILDGARQIAMPSLVSTLAICIVFIPMFLLTGVAHYLFVPLAEAVVFAMLASWILSRTLVPTLAKYWLHQEHGNSARHWGAVIQQRFEAGFNRLRGAYHVRLEKVLRARPRRFIVIFYGVVGLSFLLYPWIGENFFPEVDAGQIKLHLRAPSGTRIEDTTALCDLVEQDIRRHVGKQLDTQVDVVGLPYSGINLSYSTSAPIGPGDADIFITLSKGHTPTPEVVHELRKVLHQDFPTISFAFLPADIVSQILNFGLPAPLDVQISGIRLAENRVFANRLLAQLKTIPGAVDLRIQQPFDYPQVEVEVNRDLAETLGYTEQDVASNLMTSLSGSFQTAPSFWTNPKNGVQYNVSAQMPQYRLQSVGDLGQLPITVASPMVPPQILANLATFRHGVGPAVVSHYNVKPAIDIFGAVQGTDLGTVAKRIQEIIHANQKYLPKGTQVIVRGQVQTMHDSFTSLEWGLLSAIVLVYLLIVVNFQSWIDPLIIIGALPAALAGIVWMLFLTHTTLSVPALTGAVMCMGVGAANSILVISFARERVAEGLSALEAALEAGSTRLRPVLMTALAMVIGMLPMALGLGEGGEQNAPLGRAVIGGLLFATVATLFLVPVLFSLIRSRRSVSSRTMS</sequence>
<dbReference type="PATRIC" id="fig|1789004.3.peg.1405"/>
<feature type="transmembrane region" description="Helical" evidence="1">
    <location>
        <begin position="883"/>
        <end position="900"/>
    </location>
</feature>
<feature type="transmembrane region" description="Helical" evidence="1">
    <location>
        <begin position="431"/>
        <end position="452"/>
    </location>
</feature>
<dbReference type="InterPro" id="IPR001036">
    <property type="entry name" value="Acrflvin-R"/>
</dbReference>